<dbReference type="Proteomes" id="UP001379533">
    <property type="component" value="Chromosome"/>
</dbReference>
<evidence type="ECO:0000256" key="3">
    <source>
        <dbReference type="SAM" id="SignalP"/>
    </source>
</evidence>
<evidence type="ECO:0000256" key="1">
    <source>
        <dbReference type="ARBA" id="ARBA00022729"/>
    </source>
</evidence>
<protein>
    <submittedName>
        <fullName evidence="4">Extracellular solute-binding protein</fullName>
    </submittedName>
</protein>
<keyword evidence="5" id="KW-1185">Reference proteome</keyword>
<dbReference type="Gene3D" id="3.40.190.10">
    <property type="entry name" value="Periplasmic binding protein-like II"/>
    <property type="match status" value="2"/>
</dbReference>
<gene>
    <name evidence="4" type="ORF">LZC95_48520</name>
</gene>
<dbReference type="RefSeq" id="WP_394844881.1">
    <property type="nucleotide sequence ID" value="NZ_CP089982.1"/>
</dbReference>
<organism evidence="4 5">
    <name type="scientific">Pendulispora brunnea</name>
    <dbReference type="NCBI Taxonomy" id="2905690"/>
    <lineage>
        <taxon>Bacteria</taxon>
        <taxon>Pseudomonadati</taxon>
        <taxon>Myxococcota</taxon>
        <taxon>Myxococcia</taxon>
        <taxon>Myxococcales</taxon>
        <taxon>Sorangiineae</taxon>
        <taxon>Pendulisporaceae</taxon>
        <taxon>Pendulispora</taxon>
    </lineage>
</organism>
<keyword evidence="1 3" id="KW-0732">Signal</keyword>
<feature type="region of interest" description="Disordered" evidence="2">
    <location>
        <begin position="20"/>
        <end position="41"/>
    </location>
</feature>
<dbReference type="PROSITE" id="PS51257">
    <property type="entry name" value="PROKAR_LIPOPROTEIN"/>
    <property type="match status" value="1"/>
</dbReference>
<dbReference type="Pfam" id="PF13343">
    <property type="entry name" value="SBP_bac_6"/>
    <property type="match status" value="1"/>
</dbReference>
<feature type="compositionally biased region" description="Polar residues" evidence="2">
    <location>
        <begin position="20"/>
        <end position="35"/>
    </location>
</feature>
<dbReference type="PANTHER" id="PTHR30006">
    <property type="entry name" value="THIAMINE-BINDING PERIPLASMIC PROTEIN-RELATED"/>
    <property type="match status" value="1"/>
</dbReference>
<feature type="chain" id="PRO_5046960675" evidence="3">
    <location>
        <begin position="20"/>
        <end position="379"/>
    </location>
</feature>
<evidence type="ECO:0000256" key="2">
    <source>
        <dbReference type="SAM" id="MobiDB-lite"/>
    </source>
</evidence>
<evidence type="ECO:0000313" key="5">
    <source>
        <dbReference type="Proteomes" id="UP001379533"/>
    </source>
</evidence>
<evidence type="ECO:0000313" key="4">
    <source>
        <dbReference type="EMBL" id="WXA94279.1"/>
    </source>
</evidence>
<dbReference type="PANTHER" id="PTHR30006:SF2">
    <property type="entry name" value="ABC TRANSPORTER SUBSTRATE-BINDING PROTEIN"/>
    <property type="match status" value="1"/>
</dbReference>
<sequence>MALPRFGWVLLVVAGCASASPATEPTSEPLENSPSADLESEDQQLQQLYAEALAEGGELTVYAGGDKPTQQDRTKDAFLAQFPRIRINDVVDLSKVHDARVDNQIAEHHVVADVVQLQTFDDFPRWKRQGALLAYKPVGWSKVFEAVKDRDGYYTGVWFHAFATLAATSLGNDAPVEAGDFLKPEFKDKLVFTYPNDDDAVLFYFKQLTDQYGLDYLKKLIAQNPKFVRGTQDAGDLVRNGTYAAAFGLGGAIIFRPGQTAKFSLPKNSPWVTWAQTAAILKDAPHPAAAKLYMSWVISHANQQNLVRLSAWSTRSDVAPPDGYESIWNYGNSDPRALPAFMSDRASLDRYKALITLYIGDPKGNNPNGDLGLYPGAFD</sequence>
<dbReference type="SUPFAM" id="SSF53850">
    <property type="entry name" value="Periplasmic binding protein-like II"/>
    <property type="match status" value="1"/>
</dbReference>
<name>A0ABZ2K859_9BACT</name>
<accession>A0ABZ2K859</accession>
<feature type="signal peptide" evidence="3">
    <location>
        <begin position="1"/>
        <end position="19"/>
    </location>
</feature>
<dbReference type="EMBL" id="CP089982">
    <property type="protein sequence ID" value="WXA94279.1"/>
    <property type="molecule type" value="Genomic_DNA"/>
</dbReference>
<proteinExistence type="predicted"/>
<reference evidence="4 5" key="1">
    <citation type="submission" date="2021-12" db="EMBL/GenBank/DDBJ databases">
        <title>Discovery of the Pendulisporaceae a myxobacterial family with distinct sporulation behavior and unique specialized metabolism.</title>
        <authorList>
            <person name="Garcia R."/>
            <person name="Popoff A."/>
            <person name="Bader C.D."/>
            <person name="Loehr J."/>
            <person name="Walesch S."/>
            <person name="Walt C."/>
            <person name="Boldt J."/>
            <person name="Bunk B."/>
            <person name="Haeckl F.J.F.P.J."/>
            <person name="Gunesch A.P."/>
            <person name="Birkelbach J."/>
            <person name="Nuebel U."/>
            <person name="Pietschmann T."/>
            <person name="Bach T."/>
            <person name="Mueller R."/>
        </authorList>
    </citation>
    <scope>NUCLEOTIDE SEQUENCE [LARGE SCALE GENOMIC DNA]</scope>
    <source>
        <strain evidence="4 5">MSr12523</strain>
    </source>
</reference>